<evidence type="ECO:0000256" key="1">
    <source>
        <dbReference type="ARBA" id="ARBA00008791"/>
    </source>
</evidence>
<dbReference type="Pfam" id="PF00582">
    <property type="entry name" value="Usp"/>
    <property type="match status" value="2"/>
</dbReference>
<dbReference type="OrthoDB" id="9808582at2"/>
<evidence type="ECO:0000313" key="4">
    <source>
        <dbReference type="Proteomes" id="UP000001784"/>
    </source>
</evidence>
<name>A0LFY8_SYNFM</name>
<dbReference type="AlphaFoldDB" id="A0LFY8"/>
<dbReference type="PANTHER" id="PTHR46268:SF6">
    <property type="entry name" value="UNIVERSAL STRESS PROTEIN UP12"/>
    <property type="match status" value="1"/>
</dbReference>
<dbReference type="InterPro" id="IPR006015">
    <property type="entry name" value="Universal_stress_UspA"/>
</dbReference>
<accession>A0LFY8</accession>
<dbReference type="InterPro" id="IPR014729">
    <property type="entry name" value="Rossmann-like_a/b/a_fold"/>
</dbReference>
<dbReference type="EMBL" id="CP000478">
    <property type="protein sequence ID" value="ABK16340.1"/>
    <property type="molecule type" value="Genomic_DNA"/>
</dbReference>
<dbReference type="Proteomes" id="UP000001784">
    <property type="component" value="Chromosome"/>
</dbReference>
<dbReference type="HOGENOM" id="CLU_049301_2_1_7"/>
<dbReference type="KEGG" id="sfu:Sfum_0641"/>
<dbReference type="CDD" id="cd00293">
    <property type="entry name" value="USP-like"/>
    <property type="match status" value="2"/>
</dbReference>
<feature type="domain" description="UspA" evidence="2">
    <location>
        <begin position="152"/>
        <end position="297"/>
    </location>
</feature>
<dbReference type="PRINTS" id="PR01438">
    <property type="entry name" value="UNVRSLSTRESS"/>
</dbReference>
<dbReference type="InterPro" id="IPR006016">
    <property type="entry name" value="UspA"/>
</dbReference>
<dbReference type="Gene3D" id="3.40.50.620">
    <property type="entry name" value="HUPs"/>
    <property type="match status" value="2"/>
</dbReference>
<dbReference type="InParanoid" id="A0LFY8"/>
<evidence type="ECO:0000313" key="3">
    <source>
        <dbReference type="EMBL" id="ABK16340.1"/>
    </source>
</evidence>
<feature type="domain" description="UspA" evidence="2">
    <location>
        <begin position="1"/>
        <end position="139"/>
    </location>
</feature>
<sequence length="314" mass="33048">MFSRMLVPLDGSRLAESVLGIVERLGRLTGCAVTLLHVIEKAPPFNIHGDTHLREAREAETYLRTIAERLRACGLSVDMHVHTVPLGDIPRSIAEHAAELDQDLVVLCTHGRGGVKRFVFGSNAEQVVTHGLTPVLLVRADEEGAARVFGPDRILIPVEPGAPGEAAVRAGAEMAGLTGGELHLLSIVPTPGSVSAEEAATGRFIPRAARHVLEMAAEEAAVALTGEVERLAAAGIKVRGRVERGEAAAVLVECARKVDADLIVMPTKGPAGLGGFWANAPARKVAAQFDGPLLLIRAPEEPGRQGRVCTGTTS</sequence>
<proteinExistence type="inferred from homology"/>
<dbReference type="PANTHER" id="PTHR46268">
    <property type="entry name" value="STRESS RESPONSE PROTEIN NHAX"/>
    <property type="match status" value="1"/>
</dbReference>
<comment type="similarity">
    <text evidence="1">Belongs to the universal stress protein A family.</text>
</comment>
<reference evidence="3 4" key="1">
    <citation type="submission" date="2006-10" db="EMBL/GenBank/DDBJ databases">
        <title>Complete sequence of Syntrophobacter fumaroxidans MPOB.</title>
        <authorList>
            <consortium name="US DOE Joint Genome Institute"/>
            <person name="Copeland A."/>
            <person name="Lucas S."/>
            <person name="Lapidus A."/>
            <person name="Barry K."/>
            <person name="Detter J.C."/>
            <person name="Glavina del Rio T."/>
            <person name="Hammon N."/>
            <person name="Israni S."/>
            <person name="Pitluck S."/>
            <person name="Goltsman E.G."/>
            <person name="Martinez M."/>
            <person name="Schmutz J."/>
            <person name="Larimer F."/>
            <person name="Land M."/>
            <person name="Hauser L."/>
            <person name="Kyrpides N."/>
            <person name="Kim E."/>
            <person name="Boone D.R."/>
            <person name="Brockman F."/>
            <person name="Culley D."/>
            <person name="Ferry J."/>
            <person name="Gunsalus R."/>
            <person name="McInerney M.J."/>
            <person name="Morrison M."/>
            <person name="Plugge C."/>
            <person name="Rohlin L."/>
            <person name="Scholten J."/>
            <person name="Sieber J."/>
            <person name="Stams A.J.M."/>
            <person name="Worm P."/>
            <person name="Henstra A.M."/>
            <person name="Richardson P."/>
        </authorList>
    </citation>
    <scope>NUCLEOTIDE SEQUENCE [LARGE SCALE GENOMIC DNA]</scope>
    <source>
        <strain evidence="4">DSM 10017 / MPOB</strain>
    </source>
</reference>
<gene>
    <name evidence="3" type="ordered locus">Sfum_0641</name>
</gene>
<dbReference type="STRING" id="335543.Sfum_0641"/>
<dbReference type="RefSeq" id="WP_011697513.1">
    <property type="nucleotide sequence ID" value="NC_008554.1"/>
</dbReference>
<keyword evidence="4" id="KW-1185">Reference proteome</keyword>
<evidence type="ECO:0000259" key="2">
    <source>
        <dbReference type="Pfam" id="PF00582"/>
    </source>
</evidence>
<organism evidence="3 4">
    <name type="scientific">Syntrophobacter fumaroxidans (strain DSM 10017 / MPOB)</name>
    <dbReference type="NCBI Taxonomy" id="335543"/>
    <lineage>
        <taxon>Bacteria</taxon>
        <taxon>Pseudomonadati</taxon>
        <taxon>Thermodesulfobacteriota</taxon>
        <taxon>Syntrophobacteria</taxon>
        <taxon>Syntrophobacterales</taxon>
        <taxon>Syntrophobacteraceae</taxon>
        <taxon>Syntrophobacter</taxon>
    </lineage>
</organism>
<dbReference type="SUPFAM" id="SSF52402">
    <property type="entry name" value="Adenine nucleotide alpha hydrolases-like"/>
    <property type="match status" value="2"/>
</dbReference>
<dbReference type="eggNOG" id="COG0589">
    <property type="taxonomic scope" value="Bacteria"/>
</dbReference>
<protein>
    <submittedName>
        <fullName evidence="3">UspA domain protein</fullName>
    </submittedName>
</protein>